<proteinExistence type="predicted"/>
<dbReference type="EMBL" id="CAADFG010000145">
    <property type="protein sequence ID" value="VFJ98710.1"/>
    <property type="molecule type" value="Genomic_DNA"/>
</dbReference>
<keyword evidence="3" id="KW-0808">Transferase</keyword>
<evidence type="ECO:0000313" key="5">
    <source>
        <dbReference type="EMBL" id="VFK03656.1"/>
    </source>
</evidence>
<dbReference type="PANTHER" id="PTHR43031:SF18">
    <property type="entry name" value="RHODANESE-RELATED SULFURTRANSFERASES"/>
    <property type="match status" value="1"/>
</dbReference>
<keyword evidence="1" id="KW-1133">Transmembrane helix</keyword>
<sequence length="141" mass="15635">MDQLIEFVANHWFLTLVLFSLLGLLVWTTISPGTFGAESVSPTEAIRLINHENAVLLDVRTDSEFAEGYILNAMHIPQPSLSDHIKKLDKHRSKPVIAVCRSGNRSAKACATLRKHGFERVYNLSGGIAGWQNASLPLVRK</sequence>
<evidence type="ECO:0000256" key="1">
    <source>
        <dbReference type="SAM" id="Phobius"/>
    </source>
</evidence>
<dbReference type="SMART" id="SM00450">
    <property type="entry name" value="RHOD"/>
    <property type="match status" value="1"/>
</dbReference>
<evidence type="ECO:0000313" key="4">
    <source>
        <dbReference type="EMBL" id="VFJ99903.1"/>
    </source>
</evidence>
<dbReference type="SUPFAM" id="SSF52821">
    <property type="entry name" value="Rhodanese/Cell cycle control phosphatase"/>
    <property type="match status" value="1"/>
</dbReference>
<dbReference type="CDD" id="cd00158">
    <property type="entry name" value="RHOD"/>
    <property type="match status" value="1"/>
</dbReference>
<keyword evidence="1" id="KW-0472">Membrane</keyword>
<evidence type="ECO:0000259" key="2">
    <source>
        <dbReference type="PROSITE" id="PS50206"/>
    </source>
</evidence>
<gene>
    <name evidence="3" type="ORF">BECKH772A_GA0070896_101456</name>
    <name evidence="4" type="ORF">BECKH772B_GA0070898_101726</name>
    <name evidence="5" type="ORF">BECKH772C_GA0070978_101396</name>
</gene>
<dbReference type="InterPro" id="IPR036873">
    <property type="entry name" value="Rhodanese-like_dom_sf"/>
</dbReference>
<dbReference type="InterPro" id="IPR050229">
    <property type="entry name" value="GlpE_sulfurtransferase"/>
</dbReference>
<dbReference type="AlphaFoldDB" id="A0A450V1L2"/>
<keyword evidence="1" id="KW-0812">Transmembrane</keyword>
<reference evidence="3" key="1">
    <citation type="submission" date="2019-02" db="EMBL/GenBank/DDBJ databases">
        <authorList>
            <person name="Gruber-Vodicka R. H."/>
            <person name="Seah K. B. B."/>
        </authorList>
    </citation>
    <scope>NUCLEOTIDE SEQUENCE</scope>
    <source>
        <strain evidence="5">BECK_SA2B12</strain>
        <strain evidence="3">BECK_SA2B15</strain>
        <strain evidence="4">BECK_SA2B20</strain>
    </source>
</reference>
<dbReference type="PANTHER" id="PTHR43031">
    <property type="entry name" value="FAD-DEPENDENT OXIDOREDUCTASE"/>
    <property type="match status" value="1"/>
</dbReference>
<dbReference type="GO" id="GO:0016740">
    <property type="term" value="F:transferase activity"/>
    <property type="evidence" value="ECO:0007669"/>
    <property type="project" value="UniProtKB-KW"/>
</dbReference>
<feature type="domain" description="Rhodanese" evidence="2">
    <location>
        <begin position="50"/>
        <end position="140"/>
    </location>
</feature>
<feature type="transmembrane region" description="Helical" evidence="1">
    <location>
        <begin position="12"/>
        <end position="30"/>
    </location>
</feature>
<dbReference type="InterPro" id="IPR001763">
    <property type="entry name" value="Rhodanese-like_dom"/>
</dbReference>
<protein>
    <submittedName>
        <fullName evidence="3">Rhodanese-related sulfurtransferase</fullName>
    </submittedName>
</protein>
<dbReference type="EMBL" id="CAADFI010000172">
    <property type="protein sequence ID" value="VFJ99903.1"/>
    <property type="molecule type" value="Genomic_DNA"/>
</dbReference>
<dbReference type="Pfam" id="PF00581">
    <property type="entry name" value="Rhodanese"/>
    <property type="match status" value="1"/>
</dbReference>
<dbReference type="PROSITE" id="PS50206">
    <property type="entry name" value="RHODANESE_3"/>
    <property type="match status" value="1"/>
</dbReference>
<name>A0A450V1L2_9GAMM</name>
<dbReference type="EMBL" id="CAADFJ010000139">
    <property type="protein sequence ID" value="VFK03656.1"/>
    <property type="molecule type" value="Genomic_DNA"/>
</dbReference>
<evidence type="ECO:0000313" key="3">
    <source>
        <dbReference type="EMBL" id="VFJ98710.1"/>
    </source>
</evidence>
<accession>A0A450V1L2</accession>
<dbReference type="Gene3D" id="3.40.250.10">
    <property type="entry name" value="Rhodanese-like domain"/>
    <property type="match status" value="1"/>
</dbReference>
<organism evidence="3">
    <name type="scientific">Candidatus Kentrum eta</name>
    <dbReference type="NCBI Taxonomy" id="2126337"/>
    <lineage>
        <taxon>Bacteria</taxon>
        <taxon>Pseudomonadati</taxon>
        <taxon>Pseudomonadota</taxon>
        <taxon>Gammaproteobacteria</taxon>
        <taxon>Candidatus Kentrum</taxon>
    </lineage>
</organism>